<evidence type="ECO:0000259" key="1">
    <source>
        <dbReference type="Pfam" id="PF03478"/>
    </source>
</evidence>
<dbReference type="Proteomes" id="UP001497457">
    <property type="component" value="Chromosome 35b"/>
</dbReference>
<gene>
    <name evidence="3" type="ORF">URODEC1_LOCUS89081</name>
</gene>
<keyword evidence="4" id="KW-1185">Reference proteome</keyword>
<dbReference type="InterPro" id="IPR005174">
    <property type="entry name" value="KIB1-4_b-propeller"/>
</dbReference>
<dbReference type="Gene3D" id="1.20.1280.50">
    <property type="match status" value="1"/>
</dbReference>
<name>A0ABC9DWC2_9POAL</name>
<dbReference type="AlphaFoldDB" id="A0ABC9DWC2"/>
<proteinExistence type="predicted"/>
<sequence>MAASKRSSSRWSDLPPELLGLVLPRLHSLTDRVRAGAICRPWRSAALLHYPNLPPPMPWLALGDNAYLDVANGGGAARKLSLGFVPDDNTRCRSSADNLLFLTRGGSAGAGGCFLADPFTGAVLPVADLAMFIQQKTREDVFSLGYSLSLRIHKVVLLWPPPHGGGSSPEPPPPVVAALIKYGNNNKYKTTIFVCRAGTETGLTKERYGTMSINLRLIKDVAFFDGNLYALSTHDQLLVIGLGSAGGGDNPTITCVKYVIESPYGQMYDNFEDEEEDEMDDLDLCQGIRPAGD</sequence>
<reference evidence="4" key="1">
    <citation type="submission" date="2024-06" db="EMBL/GenBank/DDBJ databases">
        <authorList>
            <person name="Ryan C."/>
        </authorList>
    </citation>
    <scope>NUCLEOTIDE SEQUENCE [LARGE SCALE GENOMIC DNA]</scope>
</reference>
<dbReference type="PANTHER" id="PTHR33110">
    <property type="entry name" value="F-BOX/KELCH-REPEAT PROTEIN-RELATED"/>
    <property type="match status" value="1"/>
</dbReference>
<reference evidence="3 4" key="2">
    <citation type="submission" date="2024-10" db="EMBL/GenBank/DDBJ databases">
        <authorList>
            <person name="Ryan C."/>
        </authorList>
    </citation>
    <scope>NUCLEOTIDE SEQUENCE [LARGE SCALE GENOMIC DNA]</scope>
</reference>
<evidence type="ECO:0000313" key="4">
    <source>
        <dbReference type="Proteomes" id="UP001497457"/>
    </source>
</evidence>
<feature type="domain" description="F-box" evidence="2">
    <location>
        <begin position="11"/>
        <end position="46"/>
    </location>
</feature>
<dbReference type="Pfam" id="PF12937">
    <property type="entry name" value="F-box-like"/>
    <property type="match status" value="1"/>
</dbReference>
<dbReference type="PANTHER" id="PTHR33110:SF36">
    <property type="entry name" value="OS06G0148600 PROTEIN"/>
    <property type="match status" value="1"/>
</dbReference>
<feature type="domain" description="KIB1-4 beta-propeller" evidence="1">
    <location>
        <begin position="82"/>
        <end position="262"/>
    </location>
</feature>
<dbReference type="EMBL" id="OZ075145">
    <property type="protein sequence ID" value="CAL5045973.1"/>
    <property type="molecule type" value="Genomic_DNA"/>
</dbReference>
<organism evidence="3 4">
    <name type="scientific">Urochloa decumbens</name>
    <dbReference type="NCBI Taxonomy" id="240449"/>
    <lineage>
        <taxon>Eukaryota</taxon>
        <taxon>Viridiplantae</taxon>
        <taxon>Streptophyta</taxon>
        <taxon>Embryophyta</taxon>
        <taxon>Tracheophyta</taxon>
        <taxon>Spermatophyta</taxon>
        <taxon>Magnoliopsida</taxon>
        <taxon>Liliopsida</taxon>
        <taxon>Poales</taxon>
        <taxon>Poaceae</taxon>
        <taxon>PACMAD clade</taxon>
        <taxon>Panicoideae</taxon>
        <taxon>Panicodae</taxon>
        <taxon>Paniceae</taxon>
        <taxon>Melinidinae</taxon>
        <taxon>Urochloa</taxon>
    </lineage>
</organism>
<dbReference type="Pfam" id="PF03478">
    <property type="entry name" value="Beta-prop_KIB1-4"/>
    <property type="match status" value="1"/>
</dbReference>
<dbReference type="InterPro" id="IPR001810">
    <property type="entry name" value="F-box_dom"/>
</dbReference>
<evidence type="ECO:0008006" key="5">
    <source>
        <dbReference type="Google" id="ProtNLM"/>
    </source>
</evidence>
<evidence type="ECO:0000313" key="3">
    <source>
        <dbReference type="EMBL" id="CAL5045973.1"/>
    </source>
</evidence>
<evidence type="ECO:0000259" key="2">
    <source>
        <dbReference type="Pfam" id="PF12937"/>
    </source>
</evidence>
<protein>
    <recommendedName>
        <fullName evidence="5">F-box domain-containing protein</fullName>
    </recommendedName>
</protein>
<dbReference type="SUPFAM" id="SSF81383">
    <property type="entry name" value="F-box domain"/>
    <property type="match status" value="1"/>
</dbReference>
<dbReference type="InterPro" id="IPR036047">
    <property type="entry name" value="F-box-like_dom_sf"/>
</dbReference>
<accession>A0ABC9DWC2</accession>